<dbReference type="AlphaFoldDB" id="A0A917NJS8"/>
<reference evidence="2" key="1">
    <citation type="journal article" date="2014" name="Int. J. Syst. Evol. Microbiol.">
        <title>Complete genome sequence of Corynebacterium casei LMG S-19264T (=DSM 44701T), isolated from a smear-ripened cheese.</title>
        <authorList>
            <consortium name="US DOE Joint Genome Institute (JGI-PGF)"/>
            <person name="Walter F."/>
            <person name="Albersmeier A."/>
            <person name="Kalinowski J."/>
            <person name="Ruckert C."/>
        </authorList>
    </citation>
    <scope>NUCLEOTIDE SEQUENCE</scope>
    <source>
        <strain evidence="2">JCM 18487</strain>
    </source>
</reference>
<evidence type="ECO:0000313" key="3">
    <source>
        <dbReference type="Proteomes" id="UP000637695"/>
    </source>
</evidence>
<feature type="transmembrane region" description="Helical" evidence="1">
    <location>
        <begin position="86"/>
        <end position="108"/>
    </location>
</feature>
<comment type="caution">
    <text evidence="2">The sequence shown here is derived from an EMBL/GenBank/DDBJ whole genome shotgun (WGS) entry which is preliminary data.</text>
</comment>
<keyword evidence="1" id="KW-0812">Transmembrane</keyword>
<name>A0A917NJS8_9BACL</name>
<sequence>MGVTRLQCERCIGHWVQFRTPWGVHRGIVEAVTPQAVLVRMPRQYAPVGLANFTGNEGQRAEGDLVLAQYWGYPGRGYPYAYPGAWWWWAGWFWWWLAFAWILALAFLW</sequence>
<keyword evidence="1" id="KW-1133">Transmembrane helix</keyword>
<keyword evidence="1" id="KW-0472">Membrane</keyword>
<evidence type="ECO:0000256" key="1">
    <source>
        <dbReference type="SAM" id="Phobius"/>
    </source>
</evidence>
<reference evidence="2" key="2">
    <citation type="submission" date="2020-09" db="EMBL/GenBank/DDBJ databases">
        <authorList>
            <person name="Sun Q."/>
            <person name="Ohkuma M."/>
        </authorList>
    </citation>
    <scope>NUCLEOTIDE SEQUENCE</scope>
    <source>
        <strain evidence="2">JCM 18487</strain>
    </source>
</reference>
<proteinExistence type="predicted"/>
<dbReference type="Proteomes" id="UP000637695">
    <property type="component" value="Unassembled WGS sequence"/>
</dbReference>
<keyword evidence="3" id="KW-1185">Reference proteome</keyword>
<organism evidence="2 3">
    <name type="scientific">Alicyclobacillus cellulosilyticus</name>
    <dbReference type="NCBI Taxonomy" id="1003997"/>
    <lineage>
        <taxon>Bacteria</taxon>
        <taxon>Bacillati</taxon>
        <taxon>Bacillota</taxon>
        <taxon>Bacilli</taxon>
        <taxon>Bacillales</taxon>
        <taxon>Alicyclobacillaceae</taxon>
        <taxon>Alicyclobacillus</taxon>
    </lineage>
</organism>
<dbReference type="EMBL" id="BMOY01000019">
    <property type="protein sequence ID" value="GGJ05939.1"/>
    <property type="molecule type" value="Genomic_DNA"/>
</dbReference>
<protein>
    <submittedName>
        <fullName evidence="2">Uncharacterized protein</fullName>
    </submittedName>
</protein>
<dbReference type="RefSeq" id="WP_188882024.1">
    <property type="nucleotide sequence ID" value="NZ_BMOY01000019.1"/>
</dbReference>
<gene>
    <name evidence="2" type="ORF">GCM10010885_13920</name>
</gene>
<accession>A0A917NJS8</accession>
<evidence type="ECO:0000313" key="2">
    <source>
        <dbReference type="EMBL" id="GGJ05939.1"/>
    </source>
</evidence>